<dbReference type="InterPro" id="IPR030844">
    <property type="entry name" value="PAN3"/>
</dbReference>
<accession>A0A1B6DQX9</accession>
<dbReference type="GO" id="GO:0000932">
    <property type="term" value="C:P-body"/>
    <property type="evidence" value="ECO:0007669"/>
    <property type="project" value="TreeGrafter"/>
</dbReference>
<dbReference type="GO" id="GO:0005524">
    <property type="term" value="F:ATP binding"/>
    <property type="evidence" value="ECO:0007669"/>
    <property type="project" value="UniProtKB-KW"/>
</dbReference>
<sequence>MYIFIYRLNLDPTWAETGDRYMLKLFRDYLLHQVTEDGRPWLDMSHIVHCLNKLESGSQEKICLMSRDEQSILVVTYSELKHCLEQSFQELMSAASVTKAA</sequence>
<gene>
    <name evidence="8" type="ORF">g.10253</name>
</gene>
<feature type="domain" description="Pan3 C-terminal knob" evidence="7">
    <location>
        <begin position="8"/>
        <end position="91"/>
    </location>
</feature>
<dbReference type="InterPro" id="IPR041332">
    <property type="entry name" value="Pan3_CK"/>
</dbReference>
<keyword evidence="6" id="KW-0175">Coiled coil</keyword>
<dbReference type="GO" id="GO:0031251">
    <property type="term" value="C:PAN complex"/>
    <property type="evidence" value="ECO:0007669"/>
    <property type="project" value="InterPro"/>
</dbReference>
<comment type="subcellular location">
    <subcellularLocation>
        <location evidence="1">Cytoplasm</location>
    </subcellularLocation>
</comment>
<evidence type="ECO:0000256" key="4">
    <source>
        <dbReference type="ARBA" id="ARBA00022741"/>
    </source>
</evidence>
<dbReference type="GO" id="GO:0008143">
    <property type="term" value="F:poly(A) binding"/>
    <property type="evidence" value="ECO:0007669"/>
    <property type="project" value="TreeGrafter"/>
</dbReference>
<dbReference type="AlphaFoldDB" id="A0A1B6DQX9"/>
<keyword evidence="5" id="KW-0067">ATP-binding</keyword>
<evidence type="ECO:0000313" key="8">
    <source>
        <dbReference type="EMBL" id="JAS28094.1"/>
    </source>
</evidence>
<dbReference type="PANTHER" id="PTHR12272:SF11">
    <property type="entry name" value="PAN2-PAN3 DEADENYLATION COMPLEX SUBUNIT PAN3"/>
    <property type="match status" value="1"/>
</dbReference>
<reference evidence="8" key="1">
    <citation type="submission" date="2015-12" db="EMBL/GenBank/DDBJ databases">
        <title>De novo transcriptome assembly of four potential Pierce s Disease insect vectors from Arizona vineyards.</title>
        <authorList>
            <person name="Tassone E.E."/>
        </authorList>
    </citation>
    <scope>NUCLEOTIDE SEQUENCE</scope>
</reference>
<organism evidence="8">
    <name type="scientific">Clastoptera arizonana</name>
    <name type="common">Arizona spittle bug</name>
    <dbReference type="NCBI Taxonomy" id="38151"/>
    <lineage>
        <taxon>Eukaryota</taxon>
        <taxon>Metazoa</taxon>
        <taxon>Ecdysozoa</taxon>
        <taxon>Arthropoda</taxon>
        <taxon>Hexapoda</taxon>
        <taxon>Insecta</taxon>
        <taxon>Pterygota</taxon>
        <taxon>Neoptera</taxon>
        <taxon>Paraneoptera</taxon>
        <taxon>Hemiptera</taxon>
        <taxon>Auchenorrhyncha</taxon>
        <taxon>Cercopoidea</taxon>
        <taxon>Clastopteridae</taxon>
        <taxon>Clastoptera</taxon>
    </lineage>
</organism>
<keyword evidence="3" id="KW-0507">mRNA processing</keyword>
<name>A0A1B6DQX9_9HEMI</name>
<keyword evidence="2" id="KW-0963">Cytoplasm</keyword>
<dbReference type="PANTHER" id="PTHR12272">
    <property type="entry name" value="DEADENYLATION COMPLEX SUBUNIT PAN3"/>
    <property type="match status" value="1"/>
</dbReference>
<dbReference type="Gene3D" id="1.10.287.3700">
    <property type="match status" value="1"/>
</dbReference>
<proteinExistence type="predicted"/>
<dbReference type="GO" id="GO:0000289">
    <property type="term" value="P:nuclear-transcribed mRNA poly(A) tail shortening"/>
    <property type="evidence" value="ECO:0007669"/>
    <property type="project" value="InterPro"/>
</dbReference>
<evidence type="ECO:0000256" key="5">
    <source>
        <dbReference type="ARBA" id="ARBA00022840"/>
    </source>
</evidence>
<dbReference type="GO" id="GO:0006397">
    <property type="term" value="P:mRNA processing"/>
    <property type="evidence" value="ECO:0007669"/>
    <property type="project" value="UniProtKB-KW"/>
</dbReference>
<dbReference type="FunFam" id="1.10.287.3700:FF:000001">
    <property type="entry name" value="PAN2-PAN3 deadenylation complex subunit PAN3"/>
    <property type="match status" value="1"/>
</dbReference>
<evidence type="ECO:0000256" key="2">
    <source>
        <dbReference type="ARBA" id="ARBA00022490"/>
    </source>
</evidence>
<dbReference type="EMBL" id="GEDC01009204">
    <property type="protein sequence ID" value="JAS28094.1"/>
    <property type="molecule type" value="Transcribed_RNA"/>
</dbReference>
<evidence type="ECO:0000259" key="7">
    <source>
        <dbReference type="Pfam" id="PF18101"/>
    </source>
</evidence>
<keyword evidence="4" id="KW-0547">Nucleotide-binding</keyword>
<evidence type="ECO:0000256" key="3">
    <source>
        <dbReference type="ARBA" id="ARBA00022664"/>
    </source>
</evidence>
<evidence type="ECO:0000256" key="1">
    <source>
        <dbReference type="ARBA" id="ARBA00004496"/>
    </source>
</evidence>
<protein>
    <recommendedName>
        <fullName evidence="7">Pan3 C-terminal knob domain-containing protein</fullName>
    </recommendedName>
</protein>
<dbReference type="Pfam" id="PF18101">
    <property type="entry name" value="Pan3_CK"/>
    <property type="match status" value="1"/>
</dbReference>
<evidence type="ECO:0000256" key="6">
    <source>
        <dbReference type="ARBA" id="ARBA00023054"/>
    </source>
</evidence>